<keyword evidence="2" id="KW-1185">Reference proteome</keyword>
<proteinExistence type="predicted"/>
<comment type="caution">
    <text evidence="1">The sequence shown here is derived from an EMBL/GenBank/DDBJ whole genome shotgun (WGS) entry which is preliminary data.</text>
</comment>
<gene>
    <name evidence="1" type="ORF">C8J28_1287</name>
</gene>
<organism evidence="1 2">
    <name type="scientific">Cereibacter azotoformans</name>
    <dbReference type="NCBI Taxonomy" id="43057"/>
    <lineage>
        <taxon>Bacteria</taxon>
        <taxon>Pseudomonadati</taxon>
        <taxon>Pseudomonadota</taxon>
        <taxon>Alphaproteobacteria</taxon>
        <taxon>Rhodobacterales</taxon>
        <taxon>Paracoccaceae</taxon>
        <taxon>Cereibacter</taxon>
    </lineage>
</organism>
<dbReference type="OrthoDB" id="7743875at2"/>
<dbReference type="AlphaFoldDB" id="A0A2T5JSI1"/>
<protein>
    <submittedName>
        <fullName evidence="1">Uncharacterized protein</fullName>
    </submittedName>
</protein>
<evidence type="ECO:0000313" key="2">
    <source>
        <dbReference type="Proteomes" id="UP000244060"/>
    </source>
</evidence>
<dbReference type="Proteomes" id="UP000244060">
    <property type="component" value="Unassembled WGS sequence"/>
</dbReference>
<name>A0A2T5JSI1_9RHOB</name>
<evidence type="ECO:0000313" key="1">
    <source>
        <dbReference type="EMBL" id="PTR11146.1"/>
    </source>
</evidence>
<sequence length="109" mass="12001">MFKIVADPRFTHVVPVLVPVDGGHVEQTFRATFRVLPTAEADRHELTTTAGMDAFLRAIVVGLEDIEDEEGRPLPYSDGLRDRVLDPIYVKLAVLRAYNAALGKARAGN</sequence>
<dbReference type="RefSeq" id="WP_108222501.1">
    <property type="nucleotide sequence ID" value="NZ_QAOT01000028.1"/>
</dbReference>
<accession>A0A2T5JSI1</accession>
<reference evidence="1 2" key="1">
    <citation type="submission" date="2018-04" db="EMBL/GenBank/DDBJ databases">
        <title>Genomic Encyclopedia of Type Strains, Phase III (KMG-III): the genomes of soil and plant-associated and newly described type strains.</title>
        <authorList>
            <person name="Whitman W."/>
        </authorList>
    </citation>
    <scope>NUCLEOTIDE SEQUENCE [LARGE SCALE GENOMIC DNA]</scope>
    <source>
        <strain evidence="1 2">KA25</strain>
    </source>
</reference>
<dbReference type="EMBL" id="QAOT01000028">
    <property type="protein sequence ID" value="PTR11146.1"/>
    <property type="molecule type" value="Genomic_DNA"/>
</dbReference>